<comment type="caution">
    <text evidence="3">The sequence shown here is derived from an EMBL/GenBank/DDBJ whole genome shotgun (WGS) entry which is preliminary data.</text>
</comment>
<dbReference type="CDD" id="cd03443">
    <property type="entry name" value="PaaI_thioesterase"/>
    <property type="match status" value="1"/>
</dbReference>
<evidence type="ECO:0000259" key="2">
    <source>
        <dbReference type="Pfam" id="PF03061"/>
    </source>
</evidence>
<gene>
    <name evidence="3" type="ORF">V757_02390</name>
</gene>
<name>V8G9X2_9BURK</name>
<dbReference type="Pfam" id="PF03061">
    <property type="entry name" value="4HBT"/>
    <property type="match status" value="1"/>
</dbReference>
<evidence type="ECO:0000313" key="3">
    <source>
        <dbReference type="EMBL" id="ETD72748.1"/>
    </source>
</evidence>
<reference evidence="3 4" key="1">
    <citation type="submission" date="2013-11" db="EMBL/GenBank/DDBJ databases">
        <title>Genomic analysis of Pelistega sp. HM-7.</title>
        <authorList>
            <person name="Kumbhare S.V."/>
            <person name="Shetty S.A."/>
            <person name="Sharma O."/>
            <person name="Dhotre D.P."/>
        </authorList>
    </citation>
    <scope>NUCLEOTIDE SEQUENCE [LARGE SCALE GENOMIC DNA]</scope>
    <source>
        <strain evidence="3 4">HM-7</strain>
    </source>
</reference>
<feature type="domain" description="Thioesterase" evidence="2">
    <location>
        <begin position="45"/>
        <end position="119"/>
    </location>
</feature>
<keyword evidence="1" id="KW-0472">Membrane</keyword>
<accession>V8G9X2</accession>
<organism evidence="3 4">
    <name type="scientific">Pelistega indica</name>
    <dbReference type="NCBI Taxonomy" id="1414851"/>
    <lineage>
        <taxon>Bacteria</taxon>
        <taxon>Pseudomonadati</taxon>
        <taxon>Pseudomonadota</taxon>
        <taxon>Betaproteobacteria</taxon>
        <taxon>Burkholderiales</taxon>
        <taxon>Alcaligenaceae</taxon>
        <taxon>Pelistega</taxon>
    </lineage>
</organism>
<dbReference type="SUPFAM" id="SSF54637">
    <property type="entry name" value="Thioesterase/thiol ester dehydrase-isomerase"/>
    <property type="match status" value="1"/>
</dbReference>
<dbReference type="InterPro" id="IPR006683">
    <property type="entry name" value="Thioestr_dom"/>
</dbReference>
<feature type="transmembrane region" description="Helical" evidence="1">
    <location>
        <begin position="52"/>
        <end position="76"/>
    </location>
</feature>
<dbReference type="Proteomes" id="UP000018766">
    <property type="component" value="Unassembled WGS sequence"/>
</dbReference>
<keyword evidence="4" id="KW-1185">Reference proteome</keyword>
<evidence type="ECO:0000256" key="1">
    <source>
        <dbReference type="SAM" id="Phobius"/>
    </source>
</evidence>
<dbReference type="AlphaFoldDB" id="V8G9X2"/>
<evidence type="ECO:0000313" key="4">
    <source>
        <dbReference type="Proteomes" id="UP000018766"/>
    </source>
</evidence>
<dbReference type="EMBL" id="AYSV01000021">
    <property type="protein sequence ID" value="ETD72748.1"/>
    <property type="molecule type" value="Genomic_DNA"/>
</dbReference>
<keyword evidence="1" id="KW-0812">Transmembrane</keyword>
<keyword evidence="1" id="KW-1133">Transmembrane helix</keyword>
<sequence>MEASKQEIESFLATDFPQNPCEVLEVNEDFCLVRYPINEDALRPGGTVSGPAMFFAADVALYVAVLSKIGIVPLAVTSQMTINFLRKPIAKANLLAQATLIKQGKTLLYGEVFIYSEHHPDPVAHAIGTYIAPSNKG</sequence>
<dbReference type="RefSeq" id="WP_023949509.1">
    <property type="nucleotide sequence ID" value="NZ_AYSV01000021.1"/>
</dbReference>
<protein>
    <submittedName>
        <fullName evidence="3">Thioesterase</fullName>
    </submittedName>
</protein>
<dbReference type="Gene3D" id="3.10.129.10">
    <property type="entry name" value="Hotdog Thioesterase"/>
    <property type="match status" value="1"/>
</dbReference>
<dbReference type="OrthoDB" id="8588611at2"/>
<dbReference type="GO" id="GO:0016790">
    <property type="term" value="F:thiolester hydrolase activity"/>
    <property type="evidence" value="ECO:0007669"/>
    <property type="project" value="UniProtKB-ARBA"/>
</dbReference>
<proteinExistence type="predicted"/>
<dbReference type="InterPro" id="IPR029069">
    <property type="entry name" value="HotDog_dom_sf"/>
</dbReference>